<proteinExistence type="predicted"/>
<name>A0A8H3HG95_9AGAM</name>
<comment type="caution">
    <text evidence="2">The sequence shown here is derived from an EMBL/GenBank/DDBJ whole genome shotgun (WGS) entry which is preliminary data.</text>
</comment>
<accession>A0A8H3HG95</accession>
<organism evidence="2 3">
    <name type="scientific">Rhizoctonia solani</name>
    <dbReference type="NCBI Taxonomy" id="456999"/>
    <lineage>
        <taxon>Eukaryota</taxon>
        <taxon>Fungi</taxon>
        <taxon>Dikarya</taxon>
        <taxon>Basidiomycota</taxon>
        <taxon>Agaricomycotina</taxon>
        <taxon>Agaricomycetes</taxon>
        <taxon>Cantharellales</taxon>
        <taxon>Ceratobasidiaceae</taxon>
        <taxon>Rhizoctonia</taxon>
    </lineage>
</organism>
<feature type="region of interest" description="Disordered" evidence="1">
    <location>
        <begin position="87"/>
        <end position="131"/>
    </location>
</feature>
<dbReference type="AlphaFoldDB" id="A0A8H3HG95"/>
<evidence type="ECO:0000313" key="2">
    <source>
        <dbReference type="EMBL" id="CAE6506482.1"/>
    </source>
</evidence>
<evidence type="ECO:0000313" key="3">
    <source>
        <dbReference type="Proteomes" id="UP000663888"/>
    </source>
</evidence>
<reference evidence="2" key="1">
    <citation type="submission" date="2021-01" db="EMBL/GenBank/DDBJ databases">
        <authorList>
            <person name="Kaushik A."/>
        </authorList>
    </citation>
    <scope>NUCLEOTIDE SEQUENCE</scope>
    <source>
        <strain evidence="2">AG4-R118</strain>
    </source>
</reference>
<dbReference type="Proteomes" id="UP000663888">
    <property type="component" value="Unassembled WGS sequence"/>
</dbReference>
<feature type="compositionally biased region" description="Basic and acidic residues" evidence="1">
    <location>
        <begin position="118"/>
        <end position="128"/>
    </location>
</feature>
<dbReference type="EMBL" id="CAJMWX010001824">
    <property type="protein sequence ID" value="CAE6506482.1"/>
    <property type="molecule type" value="Genomic_DNA"/>
</dbReference>
<protein>
    <submittedName>
        <fullName evidence="2">Uncharacterized protein</fullName>
    </submittedName>
</protein>
<feature type="region of interest" description="Disordered" evidence="1">
    <location>
        <begin position="191"/>
        <end position="280"/>
    </location>
</feature>
<sequence length="280" mass="31213">MGLNPPNTVNPCRTGDQICTYLNSTYPYIPAASTVIDQSRSRPLQRNYALAEGIPLANHSPNPPLKGCAQPHHNIRRQSHYSYVPAGQRRGHVNGQNWNGPALDLSRDQRKHQAPNHKSSEPVEDTRTSSRASFTHAVAMTFVPKQPAKQAITFQPSLFQRDDPSIPPSESEQHIPLSELTISLNMLNRHLSTRSNPPFDSAVHQAKPSRSSVHKPPRQSGVCPPRSSLPPPALHPSRRKHDSENCSQLCEKDRDVVDKALPNPRRLSRASAYPTWSTRK</sequence>
<gene>
    <name evidence="2" type="ORF">RDB_LOCUS160504</name>
</gene>
<evidence type="ECO:0000256" key="1">
    <source>
        <dbReference type="SAM" id="MobiDB-lite"/>
    </source>
</evidence>